<protein>
    <submittedName>
        <fullName evidence="4">GNAT family N-acetyltransferase</fullName>
    </submittedName>
</protein>
<evidence type="ECO:0000313" key="4">
    <source>
        <dbReference type="EMBL" id="ATL47761.1"/>
    </source>
</evidence>
<dbReference type="RefSeq" id="WP_098194138.1">
    <property type="nucleotide sequence ID" value="NZ_CP023777.1"/>
</dbReference>
<name>A0A291QV13_9BACT</name>
<keyword evidence="5" id="KW-1185">Reference proteome</keyword>
<dbReference type="PROSITE" id="PS51186">
    <property type="entry name" value="GNAT"/>
    <property type="match status" value="1"/>
</dbReference>
<feature type="domain" description="N-acetyltransferase" evidence="3">
    <location>
        <begin position="2"/>
        <end position="149"/>
    </location>
</feature>
<dbReference type="Pfam" id="PF00583">
    <property type="entry name" value="Acetyltransf_1"/>
    <property type="match status" value="1"/>
</dbReference>
<evidence type="ECO:0000259" key="3">
    <source>
        <dbReference type="PROSITE" id="PS51186"/>
    </source>
</evidence>
<evidence type="ECO:0000313" key="5">
    <source>
        <dbReference type="Proteomes" id="UP000220133"/>
    </source>
</evidence>
<dbReference type="EMBL" id="CP023777">
    <property type="protein sequence ID" value="ATL47761.1"/>
    <property type="molecule type" value="Genomic_DNA"/>
</dbReference>
<proteinExistence type="predicted"/>
<dbReference type="InterPro" id="IPR050832">
    <property type="entry name" value="Bact_Acetyltransf"/>
</dbReference>
<dbReference type="PANTHER" id="PTHR43877:SF2">
    <property type="entry name" value="AMINOALKYLPHOSPHONATE N-ACETYLTRANSFERASE-RELATED"/>
    <property type="match status" value="1"/>
</dbReference>
<dbReference type="AlphaFoldDB" id="A0A291QV13"/>
<dbReference type="PANTHER" id="PTHR43877">
    <property type="entry name" value="AMINOALKYLPHOSPHONATE N-ACETYLTRANSFERASE-RELATED-RELATED"/>
    <property type="match status" value="1"/>
</dbReference>
<gene>
    <name evidence="4" type="ORF">COR50_11630</name>
</gene>
<dbReference type="InterPro" id="IPR000182">
    <property type="entry name" value="GNAT_dom"/>
</dbReference>
<reference evidence="4 5" key="1">
    <citation type="submission" date="2017-10" db="EMBL/GenBank/DDBJ databases">
        <title>Paenichitinophaga pekingensis gen. nov., sp. nov., isolated from activated sludge.</title>
        <authorList>
            <person name="Jin D."/>
            <person name="Kong X."/>
            <person name="Deng Y."/>
            <person name="Bai Z."/>
        </authorList>
    </citation>
    <scope>NUCLEOTIDE SEQUENCE [LARGE SCALE GENOMIC DNA]</scope>
    <source>
        <strain evidence="4 5">13</strain>
    </source>
</reference>
<dbReference type="KEGG" id="cbae:COR50_11630"/>
<dbReference type="OrthoDB" id="9803233at2"/>
<accession>A0A291QV13</accession>
<keyword evidence="1 4" id="KW-0808">Transferase</keyword>
<dbReference type="InterPro" id="IPR016181">
    <property type="entry name" value="Acyl_CoA_acyltransferase"/>
</dbReference>
<sequence length="149" mass="16765">MFTISRTNGQNPEFITLAKQLNAKLAEVNGEDHDFFMQYNQLDELKYVILVHKEAKAVGCGAIKAFDAKSMEIKRMFVLPGERRKGIAQLVLQGLETWAKELGMERCVLETSIDLIPAVKLYRGSGYATIPNYGQYVGIETSICMEKLL</sequence>
<keyword evidence="2" id="KW-0012">Acyltransferase</keyword>
<evidence type="ECO:0000256" key="1">
    <source>
        <dbReference type="ARBA" id="ARBA00022679"/>
    </source>
</evidence>
<evidence type="ECO:0000256" key="2">
    <source>
        <dbReference type="ARBA" id="ARBA00023315"/>
    </source>
</evidence>
<dbReference type="Proteomes" id="UP000220133">
    <property type="component" value="Chromosome"/>
</dbReference>
<organism evidence="4 5">
    <name type="scientific">Chitinophaga caeni</name>
    <dbReference type="NCBI Taxonomy" id="2029983"/>
    <lineage>
        <taxon>Bacteria</taxon>
        <taxon>Pseudomonadati</taxon>
        <taxon>Bacteroidota</taxon>
        <taxon>Chitinophagia</taxon>
        <taxon>Chitinophagales</taxon>
        <taxon>Chitinophagaceae</taxon>
        <taxon>Chitinophaga</taxon>
    </lineage>
</organism>
<dbReference type="Gene3D" id="3.40.630.30">
    <property type="match status" value="1"/>
</dbReference>
<dbReference type="SUPFAM" id="SSF55729">
    <property type="entry name" value="Acyl-CoA N-acyltransferases (Nat)"/>
    <property type="match status" value="1"/>
</dbReference>
<dbReference type="CDD" id="cd04301">
    <property type="entry name" value="NAT_SF"/>
    <property type="match status" value="1"/>
</dbReference>
<dbReference type="GO" id="GO:0016747">
    <property type="term" value="F:acyltransferase activity, transferring groups other than amino-acyl groups"/>
    <property type="evidence" value="ECO:0007669"/>
    <property type="project" value="InterPro"/>
</dbReference>